<name>A0A8J3CC25_9PSEU</name>
<dbReference type="InterPro" id="IPR046198">
    <property type="entry name" value="DUF6230"/>
</dbReference>
<comment type="caution">
    <text evidence="1">The sequence shown here is derived from an EMBL/GenBank/DDBJ whole genome shotgun (WGS) entry which is preliminary data.</text>
</comment>
<evidence type="ECO:0000313" key="2">
    <source>
        <dbReference type="Proteomes" id="UP000637578"/>
    </source>
</evidence>
<dbReference type="Proteomes" id="UP000637578">
    <property type="component" value="Unassembled WGS sequence"/>
</dbReference>
<dbReference type="EMBL" id="BMMK01000004">
    <property type="protein sequence ID" value="GGM44274.1"/>
    <property type="molecule type" value="Genomic_DNA"/>
</dbReference>
<protein>
    <recommendedName>
        <fullName evidence="3">Cholesterol esterase</fullName>
    </recommendedName>
</protein>
<gene>
    <name evidence="1" type="ORF">GCM10012275_14130</name>
</gene>
<proteinExistence type="predicted"/>
<evidence type="ECO:0000313" key="1">
    <source>
        <dbReference type="EMBL" id="GGM44274.1"/>
    </source>
</evidence>
<reference evidence="1" key="1">
    <citation type="journal article" date="2014" name="Int. J. Syst. Evol. Microbiol.">
        <title>Complete genome sequence of Corynebacterium casei LMG S-19264T (=DSM 44701T), isolated from a smear-ripened cheese.</title>
        <authorList>
            <consortium name="US DOE Joint Genome Institute (JGI-PGF)"/>
            <person name="Walter F."/>
            <person name="Albersmeier A."/>
            <person name="Kalinowski J."/>
            <person name="Ruckert C."/>
        </authorList>
    </citation>
    <scope>NUCLEOTIDE SEQUENCE</scope>
    <source>
        <strain evidence="1">CGMCC 4.5737</strain>
    </source>
</reference>
<evidence type="ECO:0008006" key="3">
    <source>
        <dbReference type="Google" id="ProtNLM"/>
    </source>
</evidence>
<accession>A0A8J3CC25</accession>
<reference evidence="1" key="2">
    <citation type="submission" date="2020-09" db="EMBL/GenBank/DDBJ databases">
        <authorList>
            <person name="Sun Q."/>
            <person name="Zhou Y."/>
        </authorList>
    </citation>
    <scope>NUCLEOTIDE SEQUENCE</scope>
    <source>
        <strain evidence="1">CGMCC 4.5737</strain>
    </source>
</reference>
<dbReference type="AlphaFoldDB" id="A0A8J3CC25"/>
<keyword evidence="2" id="KW-1185">Reference proteome</keyword>
<dbReference type="RefSeq" id="WP_189055112.1">
    <property type="nucleotide sequence ID" value="NZ_BMMK01000004.1"/>
</dbReference>
<dbReference type="Pfam" id="PF19741">
    <property type="entry name" value="DUF6230"/>
    <property type="match status" value="1"/>
</dbReference>
<sequence length="203" mass="20537">MGESNARGRTRWGRFLAAAAAGGLGVGVLLFGIQQGALAANISVAGTTFKASASKLSGTGFVQYASVDHGSEGQAHTVAVNAMRKATADDFCQTSVVDLPVVGTQTIKMTAAGKGAAQMDNFVLDLVDLNGETFTVGNLEVGVDAGQLAKGPEGAKGTPGGIGLQGDTVEVTAAKQVAWKLTAGTLRVKGLQLKVIPGKSECF</sequence>
<organism evidence="1 2">
    <name type="scientific">Longimycelium tulufanense</name>
    <dbReference type="NCBI Taxonomy" id="907463"/>
    <lineage>
        <taxon>Bacteria</taxon>
        <taxon>Bacillati</taxon>
        <taxon>Actinomycetota</taxon>
        <taxon>Actinomycetes</taxon>
        <taxon>Pseudonocardiales</taxon>
        <taxon>Pseudonocardiaceae</taxon>
        <taxon>Longimycelium</taxon>
    </lineage>
</organism>